<dbReference type="InterPro" id="IPR004365">
    <property type="entry name" value="NA-bd_OB_tRNA"/>
</dbReference>
<keyword evidence="7" id="KW-0963">Cytoplasm</keyword>
<dbReference type="Gene3D" id="2.40.50.140">
    <property type="entry name" value="Nucleic acid-binding proteins"/>
    <property type="match status" value="1"/>
</dbReference>
<dbReference type="InterPro" id="IPR006195">
    <property type="entry name" value="aa-tRNA-synth_II"/>
</dbReference>
<dbReference type="GO" id="GO:0005524">
    <property type="term" value="F:ATP binding"/>
    <property type="evidence" value="ECO:0007669"/>
    <property type="project" value="UniProtKB-UniRule"/>
</dbReference>
<dbReference type="InterPro" id="IPR004364">
    <property type="entry name" value="Aa-tRNA-synt_II"/>
</dbReference>
<keyword evidence="5 7" id="KW-0648">Protein biosynthesis</keyword>
<feature type="binding site" evidence="7">
    <location>
        <begin position="544"/>
        <end position="547"/>
    </location>
    <ligand>
        <name>ATP</name>
        <dbReference type="ChEBI" id="CHEBI:30616"/>
    </ligand>
</feature>
<dbReference type="InterPro" id="IPR004524">
    <property type="entry name" value="Asp-tRNA-ligase_1"/>
</dbReference>
<dbReference type="NCBIfam" id="NF001750">
    <property type="entry name" value="PRK00476.1"/>
    <property type="match status" value="1"/>
</dbReference>
<comment type="similarity">
    <text evidence="1 7">Belongs to the class-II aminoacyl-tRNA synthetase family. Type 1 subfamily.</text>
</comment>
<dbReference type="PANTHER" id="PTHR22594">
    <property type="entry name" value="ASPARTYL/LYSYL-TRNA SYNTHETASE"/>
    <property type="match status" value="1"/>
</dbReference>
<feature type="binding site" evidence="7">
    <location>
        <begin position="225"/>
        <end position="227"/>
    </location>
    <ligand>
        <name>ATP</name>
        <dbReference type="ChEBI" id="CHEBI:30616"/>
    </ligand>
</feature>
<dbReference type="PRINTS" id="PR01042">
    <property type="entry name" value="TRNASYNTHASP"/>
</dbReference>
<dbReference type="GO" id="GO:0050560">
    <property type="term" value="F:aspartate-tRNA(Asn) ligase activity"/>
    <property type="evidence" value="ECO:0007669"/>
    <property type="project" value="UniProtKB-EC"/>
</dbReference>
<dbReference type="AlphaFoldDB" id="B9XR62"/>
<feature type="site" description="Important for tRNA non-discrimination" evidence="7">
    <location>
        <position position="84"/>
    </location>
</feature>
<dbReference type="Pfam" id="PF01336">
    <property type="entry name" value="tRNA_anti-codon"/>
    <property type="match status" value="1"/>
</dbReference>
<dbReference type="GO" id="GO:0004815">
    <property type="term" value="F:aspartate-tRNA ligase activity"/>
    <property type="evidence" value="ECO:0007669"/>
    <property type="project" value="UniProtKB-UniRule"/>
</dbReference>
<comment type="subunit">
    <text evidence="7">Homodimer.</text>
</comment>
<dbReference type="CDD" id="cd04317">
    <property type="entry name" value="EcAspRS_like_N"/>
    <property type="match status" value="1"/>
</dbReference>
<evidence type="ECO:0000313" key="10">
    <source>
        <dbReference type="Proteomes" id="UP000003688"/>
    </source>
</evidence>
<dbReference type="GO" id="GO:0006422">
    <property type="term" value="P:aspartyl-tRNA aminoacylation"/>
    <property type="evidence" value="ECO:0007669"/>
    <property type="project" value="UniProtKB-UniRule"/>
</dbReference>
<feature type="binding site" evidence="7">
    <location>
        <position position="179"/>
    </location>
    <ligand>
        <name>L-aspartate</name>
        <dbReference type="ChEBI" id="CHEBI:29991"/>
    </ligand>
</feature>
<dbReference type="GO" id="GO:0003676">
    <property type="term" value="F:nucleic acid binding"/>
    <property type="evidence" value="ECO:0007669"/>
    <property type="project" value="InterPro"/>
</dbReference>
<dbReference type="InterPro" id="IPR029351">
    <property type="entry name" value="GAD_dom"/>
</dbReference>
<keyword evidence="6 7" id="KW-0030">Aminoacyl-tRNA synthetase</keyword>
<feature type="binding site" evidence="7">
    <location>
        <position position="491"/>
    </location>
    <ligand>
        <name>ATP</name>
        <dbReference type="ChEBI" id="CHEBI:30616"/>
    </ligand>
</feature>
<dbReference type="CDD" id="cd00777">
    <property type="entry name" value="AspRS_core"/>
    <property type="match status" value="1"/>
</dbReference>
<comment type="caution">
    <text evidence="7">Lacks conserved residue(s) required for the propagation of feature annotation.</text>
</comment>
<dbReference type="STRING" id="320771.Cflav_PD0710"/>
<accession>B9XR62</accession>
<evidence type="ECO:0000256" key="2">
    <source>
        <dbReference type="ARBA" id="ARBA00022598"/>
    </source>
</evidence>
<dbReference type="HAMAP" id="MF_00044">
    <property type="entry name" value="Asp_tRNA_synth_type1"/>
    <property type="match status" value="1"/>
</dbReference>
<evidence type="ECO:0000256" key="3">
    <source>
        <dbReference type="ARBA" id="ARBA00022741"/>
    </source>
</evidence>
<dbReference type="InterPro" id="IPR012340">
    <property type="entry name" value="NA-bd_OB-fold"/>
</dbReference>
<evidence type="ECO:0000256" key="7">
    <source>
        <dbReference type="HAMAP-Rule" id="MF_00044"/>
    </source>
</evidence>
<dbReference type="OrthoDB" id="9802326at2"/>
<dbReference type="InterPro" id="IPR047090">
    <property type="entry name" value="AspRS_core"/>
</dbReference>
<dbReference type="PROSITE" id="PS50862">
    <property type="entry name" value="AA_TRNA_LIGASE_II"/>
    <property type="match status" value="1"/>
</dbReference>
<evidence type="ECO:0000256" key="5">
    <source>
        <dbReference type="ARBA" id="ARBA00022917"/>
    </source>
</evidence>
<dbReference type="EC" id="6.1.1.23" evidence="7"/>
<name>B9XR62_PEDPL</name>
<dbReference type="NCBIfam" id="TIGR00459">
    <property type="entry name" value="aspS_bact"/>
    <property type="match status" value="1"/>
</dbReference>
<feature type="binding site" evidence="7">
    <location>
        <position position="225"/>
    </location>
    <ligand>
        <name>L-aspartate</name>
        <dbReference type="ChEBI" id="CHEBI:29991"/>
    </ligand>
</feature>
<feature type="binding site" evidence="7">
    <location>
        <position position="234"/>
    </location>
    <ligand>
        <name>ATP</name>
        <dbReference type="ChEBI" id="CHEBI:30616"/>
    </ligand>
</feature>
<dbReference type="SUPFAM" id="SSF50249">
    <property type="entry name" value="Nucleic acid-binding proteins"/>
    <property type="match status" value="1"/>
</dbReference>
<evidence type="ECO:0000256" key="4">
    <source>
        <dbReference type="ARBA" id="ARBA00022840"/>
    </source>
</evidence>
<dbReference type="SUPFAM" id="SSF55681">
    <property type="entry name" value="Class II aaRS and biotin synthetases"/>
    <property type="match status" value="1"/>
</dbReference>
<reference evidence="9 10" key="1">
    <citation type="journal article" date="2011" name="J. Bacteriol.">
        <title>Genome sequence of 'Pedosphaera parvula' Ellin514, an aerobic Verrucomicrobial isolate from pasture soil.</title>
        <authorList>
            <person name="Kant R."/>
            <person name="van Passel M.W."/>
            <person name="Sangwan P."/>
            <person name="Palva A."/>
            <person name="Lucas S."/>
            <person name="Copeland A."/>
            <person name="Lapidus A."/>
            <person name="Glavina Del Rio T."/>
            <person name="Dalin E."/>
            <person name="Tice H."/>
            <person name="Bruce D."/>
            <person name="Goodwin L."/>
            <person name="Pitluck S."/>
            <person name="Chertkov O."/>
            <person name="Larimer F.W."/>
            <person name="Land M.L."/>
            <person name="Hauser L."/>
            <person name="Brettin T.S."/>
            <person name="Detter J.C."/>
            <person name="Han S."/>
            <person name="de Vos W.M."/>
            <person name="Janssen P.H."/>
            <person name="Smidt H."/>
        </authorList>
    </citation>
    <scope>NUCLEOTIDE SEQUENCE [LARGE SCALE GENOMIC DNA]</scope>
    <source>
        <strain evidence="9 10">Ellin514</strain>
    </source>
</reference>
<keyword evidence="4 7" id="KW-0067">ATP-binding</keyword>
<keyword evidence="10" id="KW-1185">Reference proteome</keyword>
<proteinExistence type="inferred from homology"/>
<dbReference type="Gene3D" id="3.30.930.10">
    <property type="entry name" value="Bira Bifunctional Protein, Domain 2"/>
    <property type="match status" value="1"/>
</dbReference>
<evidence type="ECO:0000259" key="8">
    <source>
        <dbReference type="PROSITE" id="PS50862"/>
    </source>
</evidence>
<keyword evidence="3 7" id="KW-0547">Nucleotide-binding</keyword>
<comment type="caution">
    <text evidence="9">The sequence shown here is derived from an EMBL/GenBank/DDBJ whole genome shotgun (WGS) entry which is preliminary data.</text>
</comment>
<feature type="region of interest" description="Aspartate" evidence="7">
    <location>
        <begin position="203"/>
        <end position="206"/>
    </location>
</feature>
<keyword evidence="2 7" id="KW-0436">Ligase</keyword>
<comment type="function">
    <text evidence="7">Aspartyl-tRNA synthetase with relaxed tRNA specificity since it is able to aspartylate not only its cognate tRNA(Asp) but also tRNA(Asn). Reaction proceeds in two steps: L-aspartate is first activated by ATP to form Asp-AMP and then transferred to the acceptor end of tRNA(Asp/Asn).</text>
</comment>
<dbReference type="Proteomes" id="UP000003688">
    <property type="component" value="Unassembled WGS sequence"/>
</dbReference>
<sequence length="601" mass="67909">MKRTHHCNELRPAHIGQTVTLSGWVHSRRDLGGLIFIDIRDREGRTQTVFDPSDLPKDLFDRAASLRSECVISVTGKVRQRPAGTNNPKIPTGEVEVGVTALEVLNMAEVLPFPVDDPEVAAKVNEELRLQYRYLDLRRPEMARNLRLRSKVATATRVFMDEQGFLEVETPTLFKSTPEGAREFLVPNRREPGTFYALPQSPQQFKQILMVSGVERYFQLARCYRDEDLRADRQPEFTQVDIEMSFIDREDIYSLIEGLLKRVWKTALNMDIPTPFKRISFEEALNRYGIDKPDTRIGMELVDFTEEFRASTFKVFSGAIANGGVVKALNAKGLADATQGQIETMTEYAKSFGAKGLAFIKVEKGEWKSPIVKFFNEAEKVALTQKLGIEEGDLILFAADQWLTACEILGKIRLYCADVQKAKGKLTIPADRFDFLWVVEFPLLSFDKEQNRWYSSHHPFTAPVADDIPLLKTDPKKVRGQHYDVVVNGVELGGGSIRIHQPDVQKTIFEEVLQIPPEMVKARFGYMLEAFRYGAPPHGGIALGFDRLIAILCGTPSIRDVIAFPKTAKGTDLMTDSPAPVEPKQLRDLHLELKVPKKEQP</sequence>
<dbReference type="Gene3D" id="3.30.1360.30">
    <property type="entry name" value="GAD-like domain"/>
    <property type="match status" value="1"/>
</dbReference>
<dbReference type="PANTHER" id="PTHR22594:SF5">
    <property type="entry name" value="ASPARTATE--TRNA LIGASE, MITOCHONDRIAL"/>
    <property type="match status" value="1"/>
</dbReference>
<comment type="subcellular location">
    <subcellularLocation>
        <location evidence="7">Cytoplasm</location>
    </subcellularLocation>
</comment>
<dbReference type="InterPro" id="IPR045864">
    <property type="entry name" value="aa-tRNA-synth_II/BPL/LPL"/>
</dbReference>
<dbReference type="SUPFAM" id="SSF55261">
    <property type="entry name" value="GAD domain-like"/>
    <property type="match status" value="1"/>
</dbReference>
<dbReference type="InterPro" id="IPR002312">
    <property type="entry name" value="Asp/Asn-tRNA-synth_IIb"/>
</dbReference>
<gene>
    <name evidence="7" type="primary">aspS</name>
    <name evidence="9" type="ORF">Cflav_PD0710</name>
</gene>
<feature type="domain" description="Aminoacyl-transfer RNA synthetases class-II family profile" evidence="8">
    <location>
        <begin position="146"/>
        <end position="565"/>
    </location>
</feature>
<feature type="binding site" evidence="7">
    <location>
        <position position="457"/>
    </location>
    <ligand>
        <name>L-aspartate</name>
        <dbReference type="ChEBI" id="CHEBI:29991"/>
    </ligand>
</feature>
<evidence type="ECO:0000256" key="1">
    <source>
        <dbReference type="ARBA" id="ARBA00006303"/>
    </source>
</evidence>
<dbReference type="Pfam" id="PF02938">
    <property type="entry name" value="GAD"/>
    <property type="match status" value="1"/>
</dbReference>
<evidence type="ECO:0000313" key="9">
    <source>
        <dbReference type="EMBL" id="EEF57675.1"/>
    </source>
</evidence>
<dbReference type="InterPro" id="IPR047089">
    <property type="entry name" value="Asp-tRNA-ligase_1_N"/>
</dbReference>
<dbReference type="Pfam" id="PF00152">
    <property type="entry name" value="tRNA-synt_2"/>
    <property type="match status" value="1"/>
</dbReference>
<dbReference type="RefSeq" id="WP_007418297.1">
    <property type="nucleotide sequence ID" value="NZ_ABOX02000060.1"/>
</dbReference>
<dbReference type="InterPro" id="IPR004115">
    <property type="entry name" value="GAD-like_sf"/>
</dbReference>
<feature type="binding site" evidence="7">
    <location>
        <position position="498"/>
    </location>
    <ligand>
        <name>L-aspartate</name>
        <dbReference type="ChEBI" id="CHEBI:29991"/>
    </ligand>
</feature>
<evidence type="ECO:0000256" key="6">
    <source>
        <dbReference type="ARBA" id="ARBA00023146"/>
    </source>
</evidence>
<dbReference type="GO" id="GO:0005737">
    <property type="term" value="C:cytoplasm"/>
    <property type="evidence" value="ECO:0007669"/>
    <property type="project" value="UniProtKB-SubCell"/>
</dbReference>
<protein>
    <recommendedName>
        <fullName evidence="7">Aspartate--tRNA(Asp/Asn) ligase</fullName>
        <ecNumber evidence="7">6.1.1.23</ecNumber>
    </recommendedName>
    <alternativeName>
        <fullName evidence="7">Aspartyl-tRNA synthetase</fullName>
        <shortName evidence="7">AspRS</shortName>
    </alternativeName>
    <alternativeName>
        <fullName evidence="7">Non-discriminating aspartyl-tRNA synthetase</fullName>
        <shortName evidence="7">ND-AspRS</shortName>
    </alternativeName>
</protein>
<organism evidence="9 10">
    <name type="scientific">Pedosphaera parvula (strain Ellin514)</name>
    <dbReference type="NCBI Taxonomy" id="320771"/>
    <lineage>
        <taxon>Bacteria</taxon>
        <taxon>Pseudomonadati</taxon>
        <taxon>Verrucomicrobiota</taxon>
        <taxon>Pedosphaerae</taxon>
        <taxon>Pedosphaerales</taxon>
        <taxon>Pedosphaeraceae</taxon>
        <taxon>Pedosphaera</taxon>
    </lineage>
</organism>
<dbReference type="EMBL" id="ABOX02000060">
    <property type="protein sequence ID" value="EEF57675.1"/>
    <property type="molecule type" value="Genomic_DNA"/>
</dbReference>
<comment type="catalytic activity">
    <reaction evidence="7">
        <text>tRNA(Asx) + L-aspartate + ATP = L-aspartyl-tRNA(Asx) + AMP + diphosphate</text>
        <dbReference type="Rhea" id="RHEA:18349"/>
        <dbReference type="Rhea" id="RHEA-COMP:9710"/>
        <dbReference type="Rhea" id="RHEA-COMP:9711"/>
        <dbReference type="ChEBI" id="CHEBI:29991"/>
        <dbReference type="ChEBI" id="CHEBI:30616"/>
        <dbReference type="ChEBI" id="CHEBI:33019"/>
        <dbReference type="ChEBI" id="CHEBI:78442"/>
        <dbReference type="ChEBI" id="CHEBI:78516"/>
        <dbReference type="ChEBI" id="CHEBI:456215"/>
        <dbReference type="EC" id="6.1.1.23"/>
    </reaction>
</comment>